<proteinExistence type="predicted"/>
<feature type="domain" description="DUF4143" evidence="2">
    <location>
        <begin position="205"/>
        <end position="371"/>
    </location>
</feature>
<dbReference type="InterPro" id="IPR025420">
    <property type="entry name" value="DUF4143"/>
</dbReference>
<comment type="caution">
    <text evidence="3">The sequence shown here is derived from an EMBL/GenBank/DDBJ whole genome shotgun (WGS) entry which is preliminary data.</text>
</comment>
<feature type="domain" description="AAA" evidence="1">
    <location>
        <begin position="21"/>
        <end position="130"/>
    </location>
</feature>
<evidence type="ECO:0000259" key="1">
    <source>
        <dbReference type="Pfam" id="PF13173"/>
    </source>
</evidence>
<reference evidence="3 4" key="1">
    <citation type="submission" date="2018-11" db="EMBL/GenBank/DDBJ databases">
        <title>Genomes From Bacteria Associated with the Canine Oral Cavity: a Test Case for Automated Genome-Based Taxonomic Assignment.</title>
        <authorList>
            <person name="Coil D.A."/>
            <person name="Jospin G."/>
            <person name="Darling A.E."/>
            <person name="Wallis C."/>
            <person name="Davis I.J."/>
            <person name="Harris S."/>
            <person name="Eisen J.A."/>
            <person name="Holcombe L.J."/>
            <person name="O'Flynn C."/>
        </authorList>
    </citation>
    <scope>NUCLEOTIDE SEQUENCE [LARGE SCALE GENOMIC DNA]</scope>
    <source>
        <strain evidence="3 4">OH2822_COT-296</strain>
    </source>
</reference>
<evidence type="ECO:0000313" key="4">
    <source>
        <dbReference type="Proteomes" id="UP000280935"/>
    </source>
</evidence>
<accession>A0A3P1WQW3</accession>
<dbReference type="GO" id="GO:0005524">
    <property type="term" value="F:ATP binding"/>
    <property type="evidence" value="ECO:0007669"/>
    <property type="project" value="UniProtKB-KW"/>
</dbReference>
<gene>
    <name evidence="3" type="ORF">EII35_10295</name>
</gene>
<dbReference type="RefSeq" id="WP_125228381.1">
    <property type="nucleotide sequence ID" value="NZ_RQYT01000025.1"/>
</dbReference>
<protein>
    <submittedName>
        <fullName evidence="3">ATP-binding protein</fullName>
    </submittedName>
</protein>
<dbReference type="Proteomes" id="UP000280935">
    <property type="component" value="Unassembled WGS sequence"/>
</dbReference>
<dbReference type="Pfam" id="PF13173">
    <property type="entry name" value="AAA_14"/>
    <property type="match status" value="1"/>
</dbReference>
<dbReference type="AlphaFoldDB" id="A0A3P1WQW3"/>
<dbReference type="PANTHER" id="PTHR43566">
    <property type="entry name" value="CONSERVED PROTEIN"/>
    <property type="match status" value="1"/>
</dbReference>
<name>A0A3P1WQW3_9ACTN</name>
<keyword evidence="3" id="KW-0547">Nucleotide-binding</keyword>
<dbReference type="PANTHER" id="PTHR43566:SF2">
    <property type="entry name" value="DUF4143 DOMAIN-CONTAINING PROTEIN"/>
    <property type="match status" value="1"/>
</dbReference>
<sequence length="423" mass="45954">MTYRRRIIDDTLDDLFPHLAAIALEGAKGVGKTATAGQRAQTVFSLNRSEQRDLLLADLDSLTRAPRPVFVDEWQLVPETWDRVRSAVDEDPSGGRFLLAGSAGVAPQARIHSGAGRIVRLLLRPLSLAERQLTEPTVSLKALLTDPATDITGHTPVNLPIYVDEILSSGFPGIRPLPERARAAQLDSYIARIVDRELPDNGVVVRKPATLTAWLAAYAAATSTDATYTAILDAATPGESDKPSRSTVDSYRDHLTRLFILDPVPAWIPVFNPLARLTRTPKHQLVDPALAARLVGVDREALLQGTGGGVGKATGTWLGSLFESLATQSLRIYAEAVDARIGHLRTKDTAREIDLIIEGQDRRVVAIEVKLASSVSDNDVRHLNWLRSQLGDRLVNRVVVTTGPYAYRRPDGVVVAPLALLGP</sequence>
<dbReference type="InterPro" id="IPR041682">
    <property type="entry name" value="AAA_14"/>
</dbReference>
<dbReference type="EMBL" id="RQYT01000025">
    <property type="protein sequence ID" value="RRD48984.1"/>
    <property type="molecule type" value="Genomic_DNA"/>
</dbReference>
<evidence type="ECO:0000313" key="3">
    <source>
        <dbReference type="EMBL" id="RRD48984.1"/>
    </source>
</evidence>
<dbReference type="OrthoDB" id="128089at2"/>
<organism evidence="3 4">
    <name type="scientific">Arachnia propionica</name>
    <dbReference type="NCBI Taxonomy" id="1750"/>
    <lineage>
        <taxon>Bacteria</taxon>
        <taxon>Bacillati</taxon>
        <taxon>Actinomycetota</taxon>
        <taxon>Actinomycetes</taxon>
        <taxon>Propionibacteriales</taxon>
        <taxon>Propionibacteriaceae</taxon>
        <taxon>Arachnia</taxon>
    </lineage>
</organism>
<keyword evidence="3" id="KW-0067">ATP-binding</keyword>
<dbReference type="Pfam" id="PF13635">
    <property type="entry name" value="DUF4143"/>
    <property type="match status" value="1"/>
</dbReference>
<evidence type="ECO:0000259" key="2">
    <source>
        <dbReference type="Pfam" id="PF13635"/>
    </source>
</evidence>